<accession>A0A1S0TJY1</accession>
<dbReference type="KEGG" id="loa:LOAG_13762"/>
<sequence length="297" mass="34301">MRQKSDKERSPSSSSSSSSSTLSTISHSMQIMQPIKLELNIYETMEQANTISEILTEQNIEQTIIYYKNIPIHSIHQKTVETENALQNLLNAPESIISHNLPPVVVDDNYCFVIDGETIGSEAILHDDIHWSHTSRSTQYFYLDNLRNFYRVNCIKARGKIIAAKIIGSQAQTFNALHSTRSTPIQQSGTLDLMPARSTSTISGFRHDTIPLVQVYVVTRIYSFWKTYPSFRRIITLLDRVNKNEMDNGHFQKRIFVQYIWRDTKQSDKDRVKDEFNRDHGRFTSCNKTTTIKLAFR</sequence>
<evidence type="ECO:0000256" key="1">
    <source>
        <dbReference type="SAM" id="MobiDB-lite"/>
    </source>
</evidence>
<proteinExistence type="predicted"/>
<feature type="region of interest" description="Disordered" evidence="1">
    <location>
        <begin position="1"/>
        <end position="25"/>
    </location>
</feature>
<dbReference type="InParanoid" id="A0A1S0TJY1"/>
<dbReference type="OrthoDB" id="297496at2759"/>
<gene>
    <name evidence="2" type="ORF">LOAG_13762</name>
</gene>
<dbReference type="CTD" id="9951235"/>
<feature type="compositionally biased region" description="Low complexity" evidence="1">
    <location>
        <begin position="11"/>
        <end position="25"/>
    </location>
</feature>
<name>A0A1S0TJY1_LOALO</name>
<dbReference type="GeneID" id="9951235"/>
<dbReference type="OMA" id="HIWRNTK"/>
<evidence type="ECO:0000313" key="2">
    <source>
        <dbReference type="EMBL" id="EFO14752.1"/>
    </source>
</evidence>
<dbReference type="EMBL" id="JH712221">
    <property type="protein sequence ID" value="EFO14752.1"/>
    <property type="molecule type" value="Genomic_DNA"/>
</dbReference>
<protein>
    <submittedName>
        <fullName evidence="2">Uncharacterized protein</fullName>
    </submittedName>
</protein>
<reference evidence="2" key="1">
    <citation type="submission" date="2012-04" db="EMBL/GenBank/DDBJ databases">
        <title>The Genome Sequence of Loa loa.</title>
        <authorList>
            <consortium name="The Broad Institute Genome Sequencing Platform"/>
            <consortium name="Broad Institute Genome Sequencing Center for Infectious Disease"/>
            <person name="Nutman T.B."/>
            <person name="Fink D.L."/>
            <person name="Russ C."/>
            <person name="Young S."/>
            <person name="Zeng Q."/>
            <person name="Gargeya S."/>
            <person name="Alvarado L."/>
            <person name="Berlin A."/>
            <person name="Chapman S.B."/>
            <person name="Chen Z."/>
            <person name="Freedman E."/>
            <person name="Gellesch M."/>
            <person name="Goldberg J."/>
            <person name="Griggs A."/>
            <person name="Gujja S."/>
            <person name="Heilman E.R."/>
            <person name="Heiman D."/>
            <person name="Howarth C."/>
            <person name="Mehta T."/>
            <person name="Neiman D."/>
            <person name="Pearson M."/>
            <person name="Roberts A."/>
            <person name="Saif S."/>
            <person name="Shea T."/>
            <person name="Shenoy N."/>
            <person name="Sisk P."/>
            <person name="Stolte C."/>
            <person name="Sykes S."/>
            <person name="White J."/>
            <person name="Yandava C."/>
            <person name="Haas B."/>
            <person name="Henn M.R."/>
            <person name="Nusbaum C."/>
            <person name="Birren B."/>
        </authorList>
    </citation>
    <scope>NUCLEOTIDE SEQUENCE [LARGE SCALE GENOMIC DNA]</scope>
</reference>
<dbReference type="AlphaFoldDB" id="A0A1S0TJY1"/>
<feature type="compositionally biased region" description="Basic and acidic residues" evidence="1">
    <location>
        <begin position="1"/>
        <end position="10"/>
    </location>
</feature>
<organism evidence="2">
    <name type="scientific">Loa loa</name>
    <name type="common">Eye worm</name>
    <name type="synonym">Filaria loa</name>
    <dbReference type="NCBI Taxonomy" id="7209"/>
    <lineage>
        <taxon>Eukaryota</taxon>
        <taxon>Metazoa</taxon>
        <taxon>Ecdysozoa</taxon>
        <taxon>Nematoda</taxon>
        <taxon>Chromadorea</taxon>
        <taxon>Rhabditida</taxon>
        <taxon>Spirurina</taxon>
        <taxon>Spiruromorpha</taxon>
        <taxon>Filarioidea</taxon>
        <taxon>Onchocercidae</taxon>
        <taxon>Loa</taxon>
    </lineage>
</organism>
<dbReference type="RefSeq" id="XP_003149317.1">
    <property type="nucleotide sequence ID" value="XM_003149269.1"/>
</dbReference>